<reference evidence="2 3" key="1">
    <citation type="submission" date="2021-08" db="EMBL/GenBank/DDBJ databases">
        <title>Nocardioides bacterium WL0053 sp. nov., isolated from the sediment.</title>
        <authorList>
            <person name="Wang L."/>
            <person name="Zhang D."/>
            <person name="Zhang A."/>
        </authorList>
    </citation>
    <scope>NUCLEOTIDE SEQUENCE [LARGE SCALE GENOMIC DNA]</scope>
    <source>
        <strain evidence="2 3">WL0053</strain>
    </source>
</reference>
<dbReference type="CDD" id="cd04301">
    <property type="entry name" value="NAT_SF"/>
    <property type="match status" value="1"/>
</dbReference>
<accession>A0ABS7RNZ8</accession>
<name>A0ABS7RNZ8_9ACTN</name>
<proteinExistence type="predicted"/>
<dbReference type="InterPro" id="IPR000182">
    <property type="entry name" value="GNAT_dom"/>
</dbReference>
<evidence type="ECO:0000313" key="2">
    <source>
        <dbReference type="EMBL" id="MBY9076786.1"/>
    </source>
</evidence>
<dbReference type="EMBL" id="JAIEZQ010000003">
    <property type="protein sequence ID" value="MBY9076786.1"/>
    <property type="molecule type" value="Genomic_DNA"/>
</dbReference>
<protein>
    <submittedName>
        <fullName evidence="2">GNAT family N-acetyltransferase</fullName>
    </submittedName>
</protein>
<keyword evidence="3" id="KW-1185">Reference proteome</keyword>
<evidence type="ECO:0000259" key="1">
    <source>
        <dbReference type="PROSITE" id="PS51186"/>
    </source>
</evidence>
<dbReference type="PROSITE" id="PS51186">
    <property type="entry name" value="GNAT"/>
    <property type="match status" value="1"/>
</dbReference>
<sequence length="153" mass="17215">MRLPGDGWQLSTTVDATLEDQLTTHLVEYNQARSAAIRERFHGDNLAAESVHAFVLGSGGALIGGCTARVERVWHWLDVDTMWVDEAVRGRGLGLALLRAVEDEGRRLGCRWSEVTTFDFQAPGFYRKAGYVEYGVKHDYPPGHTNHYLRKEL</sequence>
<gene>
    <name evidence="2" type="ORF">K1X13_18295</name>
</gene>
<feature type="domain" description="N-acetyltransferase" evidence="1">
    <location>
        <begin position="11"/>
        <end position="153"/>
    </location>
</feature>
<organism evidence="2 3">
    <name type="scientific">Nocardioides jiangsuensis</name>
    <dbReference type="NCBI Taxonomy" id="2866161"/>
    <lineage>
        <taxon>Bacteria</taxon>
        <taxon>Bacillati</taxon>
        <taxon>Actinomycetota</taxon>
        <taxon>Actinomycetes</taxon>
        <taxon>Propionibacteriales</taxon>
        <taxon>Nocardioidaceae</taxon>
        <taxon>Nocardioides</taxon>
    </lineage>
</organism>
<dbReference type="InterPro" id="IPR016181">
    <property type="entry name" value="Acyl_CoA_acyltransferase"/>
</dbReference>
<dbReference type="RefSeq" id="WP_221026570.1">
    <property type="nucleotide sequence ID" value="NZ_JAIEZQ010000003.1"/>
</dbReference>
<dbReference type="Pfam" id="PF00583">
    <property type="entry name" value="Acetyltransf_1"/>
    <property type="match status" value="1"/>
</dbReference>
<dbReference type="Gene3D" id="3.40.630.30">
    <property type="match status" value="1"/>
</dbReference>
<dbReference type="SUPFAM" id="SSF55729">
    <property type="entry name" value="Acyl-CoA N-acyltransferases (Nat)"/>
    <property type="match status" value="1"/>
</dbReference>
<evidence type="ECO:0000313" key="3">
    <source>
        <dbReference type="Proteomes" id="UP000754710"/>
    </source>
</evidence>
<comment type="caution">
    <text evidence="2">The sequence shown here is derived from an EMBL/GenBank/DDBJ whole genome shotgun (WGS) entry which is preliminary data.</text>
</comment>
<dbReference type="Proteomes" id="UP000754710">
    <property type="component" value="Unassembled WGS sequence"/>
</dbReference>